<keyword evidence="3" id="KW-1185">Reference proteome</keyword>
<evidence type="ECO:0000256" key="1">
    <source>
        <dbReference type="SAM" id="MobiDB-lite"/>
    </source>
</evidence>
<evidence type="ECO:0000313" key="2">
    <source>
        <dbReference type="EMBL" id="SPO43612.1"/>
    </source>
</evidence>
<proteinExistence type="predicted"/>
<feature type="region of interest" description="Disordered" evidence="1">
    <location>
        <begin position="1"/>
        <end position="22"/>
    </location>
</feature>
<reference evidence="2" key="1">
    <citation type="submission" date="2018-03" db="EMBL/GenBank/DDBJ databases">
        <authorList>
            <person name="Guldener U."/>
        </authorList>
    </citation>
    <scope>NUCLEOTIDE SEQUENCE [LARGE SCALE GENOMIC DNA]</scope>
    <source>
        <strain evidence="2">ATCC34888</strain>
    </source>
</reference>
<dbReference type="Proteomes" id="UP000325008">
    <property type="component" value="Unassembled WGS sequence"/>
</dbReference>
<feature type="compositionally biased region" description="Low complexity" evidence="1">
    <location>
        <begin position="84"/>
        <end position="97"/>
    </location>
</feature>
<feature type="region of interest" description="Disordered" evidence="1">
    <location>
        <begin position="56"/>
        <end position="97"/>
    </location>
</feature>
<comment type="caution">
    <text evidence="2">The sequence shown here is derived from an EMBL/GenBank/DDBJ whole genome shotgun (WGS) entry which is preliminary data.</text>
</comment>
<dbReference type="EMBL" id="OOIQ01000002">
    <property type="protein sequence ID" value="SPO43612.1"/>
    <property type="molecule type" value="Genomic_DNA"/>
</dbReference>
<sequence>MINSKPPTLEPAKFRHPARDSSSTLGYDLIKVLDLHTSHTAQSAFLHMRSNHLCEQSTAEGHTEAGSSPKRPNLHSPQRVCFPTKSNSKSASTTAKGSHSRHMCLSYILCGIASKINPPPPPPPPPRYHILCEKPNCFRPRKKKSGCSCVVRHKMRNTSGKQLLKAQGCRLNSTSSLMPTSPISHTDTTKDLTWEEEKVCLLVRLD</sequence>
<dbReference type="AlphaFoldDB" id="A0A5C3FGS1"/>
<organism evidence="2 3">
    <name type="scientific">Pseudozyma antarctica</name>
    <name type="common">Yeast</name>
    <name type="synonym">Candida antarctica</name>
    <dbReference type="NCBI Taxonomy" id="84753"/>
    <lineage>
        <taxon>Eukaryota</taxon>
        <taxon>Fungi</taxon>
        <taxon>Dikarya</taxon>
        <taxon>Basidiomycota</taxon>
        <taxon>Ustilaginomycotina</taxon>
        <taxon>Ustilaginomycetes</taxon>
        <taxon>Ustilaginales</taxon>
        <taxon>Ustilaginaceae</taxon>
        <taxon>Moesziomyces</taxon>
    </lineage>
</organism>
<protein>
    <submittedName>
        <fullName evidence="2">Uncharacterized protein</fullName>
    </submittedName>
</protein>
<evidence type="ECO:0000313" key="3">
    <source>
        <dbReference type="Proteomes" id="UP000325008"/>
    </source>
</evidence>
<accession>A0A5C3FGS1</accession>
<gene>
    <name evidence="2" type="ORF">PSANT_01297</name>
</gene>
<name>A0A5C3FGS1_PSEA2</name>